<evidence type="ECO:0000313" key="2">
    <source>
        <dbReference type="EMBL" id="PNF43857.1"/>
    </source>
</evidence>
<feature type="compositionally biased region" description="Basic and acidic residues" evidence="1">
    <location>
        <begin position="107"/>
        <end position="118"/>
    </location>
</feature>
<feature type="region of interest" description="Disordered" evidence="1">
    <location>
        <begin position="107"/>
        <end position="155"/>
    </location>
</feature>
<dbReference type="AlphaFoldDB" id="A0A2J7RSP7"/>
<protein>
    <recommendedName>
        <fullName evidence="4">FCS-type domain-containing protein</fullName>
    </recommendedName>
</protein>
<dbReference type="EMBL" id="NEVH01000251">
    <property type="protein sequence ID" value="PNF43857.1"/>
    <property type="molecule type" value="Genomic_DNA"/>
</dbReference>
<organism evidence="2 3">
    <name type="scientific">Cryptotermes secundus</name>
    <dbReference type="NCBI Taxonomy" id="105785"/>
    <lineage>
        <taxon>Eukaryota</taxon>
        <taxon>Metazoa</taxon>
        <taxon>Ecdysozoa</taxon>
        <taxon>Arthropoda</taxon>
        <taxon>Hexapoda</taxon>
        <taxon>Insecta</taxon>
        <taxon>Pterygota</taxon>
        <taxon>Neoptera</taxon>
        <taxon>Polyneoptera</taxon>
        <taxon>Dictyoptera</taxon>
        <taxon>Blattodea</taxon>
        <taxon>Blattoidea</taxon>
        <taxon>Termitoidae</taxon>
        <taxon>Kalotermitidae</taxon>
        <taxon>Cryptotermitinae</taxon>
        <taxon>Cryptotermes</taxon>
    </lineage>
</organism>
<feature type="compositionally biased region" description="Low complexity" evidence="1">
    <location>
        <begin position="247"/>
        <end position="265"/>
    </location>
</feature>
<gene>
    <name evidence="2" type="ORF">B7P43_G04227</name>
</gene>
<dbReference type="Gene3D" id="3.30.60.160">
    <property type="match status" value="1"/>
</dbReference>
<feature type="compositionally biased region" description="Basic and acidic residues" evidence="1">
    <location>
        <begin position="127"/>
        <end position="138"/>
    </location>
</feature>
<comment type="caution">
    <text evidence="2">The sequence shown here is derived from an EMBL/GenBank/DDBJ whole genome shotgun (WGS) entry which is preliminary data.</text>
</comment>
<evidence type="ECO:0000256" key="1">
    <source>
        <dbReference type="SAM" id="MobiDB-lite"/>
    </source>
</evidence>
<dbReference type="Proteomes" id="UP000235965">
    <property type="component" value="Unassembled WGS sequence"/>
</dbReference>
<feature type="region of interest" description="Disordered" evidence="1">
    <location>
        <begin position="229"/>
        <end position="287"/>
    </location>
</feature>
<evidence type="ECO:0000313" key="3">
    <source>
        <dbReference type="Proteomes" id="UP000235965"/>
    </source>
</evidence>
<name>A0A2J7RSP7_9NEOP</name>
<sequence>MNDNDRDEINSADDEVTLVKVNPLKESAMKEEMTKELPDDDVKIEIVKQDIKVEQSDANAEDFDPMKVLEWKDGIGTLPGSNLKFRLNEFGMMEMVDDEEYEKLLSSKKSEEDVKDEPTELVGIPKAESDTGRKKDENNEGTDNQSESKNDVTKKPVGTSDDIYCCEGCGCYGLASEFVSSRFCSHTCASSFASKKAAESKKERDLLQLRLRRRKKRLLQLMQQQLQNQQQVSQQQQPQGDNGKIRTSAVLSASSVTSSSVPASTKTPTLSEEENMSNDGTQDASKV</sequence>
<keyword evidence="3" id="KW-1185">Reference proteome</keyword>
<feature type="compositionally biased region" description="Low complexity" evidence="1">
    <location>
        <begin position="229"/>
        <end position="239"/>
    </location>
</feature>
<proteinExistence type="predicted"/>
<dbReference type="OrthoDB" id="8188861at2759"/>
<evidence type="ECO:0008006" key="4">
    <source>
        <dbReference type="Google" id="ProtNLM"/>
    </source>
</evidence>
<feature type="compositionally biased region" description="Polar residues" evidence="1">
    <location>
        <begin position="277"/>
        <end position="287"/>
    </location>
</feature>
<reference evidence="2 3" key="1">
    <citation type="submission" date="2017-12" db="EMBL/GenBank/DDBJ databases">
        <title>Hemimetabolous genomes reveal molecular basis of termite eusociality.</title>
        <authorList>
            <person name="Harrison M.C."/>
            <person name="Jongepier E."/>
            <person name="Robertson H.M."/>
            <person name="Arning N."/>
            <person name="Bitard-Feildel T."/>
            <person name="Chao H."/>
            <person name="Childers C.P."/>
            <person name="Dinh H."/>
            <person name="Doddapaneni H."/>
            <person name="Dugan S."/>
            <person name="Gowin J."/>
            <person name="Greiner C."/>
            <person name="Han Y."/>
            <person name="Hu H."/>
            <person name="Hughes D.S.T."/>
            <person name="Huylmans A.-K."/>
            <person name="Kemena C."/>
            <person name="Kremer L.P.M."/>
            <person name="Lee S.L."/>
            <person name="Lopez-Ezquerra A."/>
            <person name="Mallet L."/>
            <person name="Monroy-Kuhn J.M."/>
            <person name="Moser A."/>
            <person name="Murali S.C."/>
            <person name="Muzny D.M."/>
            <person name="Otani S."/>
            <person name="Piulachs M.-D."/>
            <person name="Poelchau M."/>
            <person name="Qu J."/>
            <person name="Schaub F."/>
            <person name="Wada-Katsumata A."/>
            <person name="Worley K.C."/>
            <person name="Xie Q."/>
            <person name="Ylla G."/>
            <person name="Poulsen M."/>
            <person name="Gibbs R.A."/>
            <person name="Schal C."/>
            <person name="Richards S."/>
            <person name="Belles X."/>
            <person name="Korb J."/>
            <person name="Bornberg-Bauer E."/>
        </authorList>
    </citation>
    <scope>NUCLEOTIDE SEQUENCE [LARGE SCALE GENOMIC DNA]</scope>
    <source>
        <tissue evidence="2">Whole body</tissue>
    </source>
</reference>
<accession>A0A2J7RSP7</accession>
<dbReference type="InterPro" id="IPR038603">
    <property type="entry name" value="Znf_FCS_sf"/>
</dbReference>